<sequence>MIMKIKNILILIFTMLVLISCSGKNNENLVDDFLTTYFNQANYSETEWQKIEEIISSKDSHKVLEPFKEFLTDKALDKFVNSRVIPCFYLKDMNISYKIGSFEKSDDGLTVELVLNSNDKTISFPLKFQFKDGKINWFDYATLMKNIQQLKKQSV</sequence>
<protein>
    <recommendedName>
        <fullName evidence="3">DUF3887 domain-containing protein</fullName>
    </recommendedName>
</protein>
<evidence type="ECO:0000313" key="1">
    <source>
        <dbReference type="EMBL" id="SUB74527.1"/>
    </source>
</evidence>
<dbReference type="AlphaFoldDB" id="A0A379D9D9"/>
<evidence type="ECO:0008006" key="3">
    <source>
        <dbReference type="Google" id="ProtNLM"/>
    </source>
</evidence>
<accession>A0A379D9D9</accession>
<evidence type="ECO:0000313" key="2">
    <source>
        <dbReference type="Proteomes" id="UP000254777"/>
    </source>
</evidence>
<reference evidence="1 2" key="1">
    <citation type="submission" date="2018-06" db="EMBL/GenBank/DDBJ databases">
        <authorList>
            <consortium name="Pathogen Informatics"/>
            <person name="Doyle S."/>
        </authorList>
    </citation>
    <scope>NUCLEOTIDE SEQUENCE [LARGE SCALE GENOMIC DNA]</scope>
    <source>
        <strain evidence="1 2">NCTC11088</strain>
    </source>
</reference>
<dbReference type="EMBL" id="UGTH01000001">
    <property type="protein sequence ID" value="SUB74527.1"/>
    <property type="molecule type" value="Genomic_DNA"/>
</dbReference>
<gene>
    <name evidence="1" type="ORF">NCTC11088_00275</name>
</gene>
<proteinExistence type="predicted"/>
<dbReference type="Proteomes" id="UP000254777">
    <property type="component" value="Unassembled WGS sequence"/>
</dbReference>
<dbReference type="PROSITE" id="PS51257">
    <property type="entry name" value="PROKAR_LIPOPROTEIN"/>
    <property type="match status" value="1"/>
</dbReference>
<organism evidence="1 2">
    <name type="scientific">Peptoniphilus indolicus</name>
    <dbReference type="NCBI Taxonomy" id="33030"/>
    <lineage>
        <taxon>Bacteria</taxon>
        <taxon>Bacillati</taxon>
        <taxon>Bacillota</taxon>
        <taxon>Tissierellia</taxon>
        <taxon>Tissierellales</taxon>
        <taxon>Peptoniphilaceae</taxon>
        <taxon>Peptoniphilus</taxon>
    </lineage>
</organism>
<name>A0A379D9D9_9FIRM</name>